<protein>
    <submittedName>
        <fullName evidence="2">Predicted nucleotide-binding protein, sugar kinase/HSP70/actin superfamily</fullName>
    </submittedName>
</protein>
<feature type="domain" description="DUF2229" evidence="1">
    <location>
        <begin position="2"/>
        <end position="207"/>
    </location>
</feature>
<keyword evidence="2" id="KW-0418">Kinase</keyword>
<dbReference type="PANTHER" id="PTHR32329:SF2">
    <property type="entry name" value="BIFUNCTIONAL PROTEIN [INCLUDES 2-HYDROXYACYL-COA DEHYDRATASE (N-TER) AND ITS ACTIVATOR DOMAIN (C_TERM)"/>
    <property type="match status" value="1"/>
</dbReference>
<dbReference type="GO" id="GO:0016301">
    <property type="term" value="F:kinase activity"/>
    <property type="evidence" value="ECO:0007669"/>
    <property type="project" value="UniProtKB-KW"/>
</dbReference>
<dbReference type="InterPro" id="IPR051805">
    <property type="entry name" value="Dehydratase_Activator_Redct"/>
</dbReference>
<dbReference type="AlphaFoldDB" id="A0A1G6AND9"/>
<evidence type="ECO:0000313" key="2">
    <source>
        <dbReference type="EMBL" id="SDB09875.1"/>
    </source>
</evidence>
<dbReference type="Gene3D" id="3.40.50.11900">
    <property type="match status" value="1"/>
</dbReference>
<dbReference type="PANTHER" id="PTHR32329">
    <property type="entry name" value="BIFUNCTIONAL PROTEIN [INCLUDES 2-HYDROXYACYL-COA DEHYDRATASE (N-TER) AND ITS ACTIVATOR DOMAIN (C_TERM)-RELATED"/>
    <property type="match status" value="1"/>
</dbReference>
<organism evidence="2 3">
    <name type="scientific">Eubacterium oxidoreducens</name>
    <dbReference type="NCBI Taxonomy" id="1732"/>
    <lineage>
        <taxon>Bacteria</taxon>
        <taxon>Bacillati</taxon>
        <taxon>Bacillota</taxon>
        <taxon>Clostridia</taxon>
        <taxon>Eubacteriales</taxon>
        <taxon>Eubacteriaceae</taxon>
        <taxon>Eubacterium</taxon>
    </lineage>
</organism>
<dbReference type="OrthoDB" id="9780120at2"/>
<dbReference type="Proteomes" id="UP000199228">
    <property type="component" value="Unassembled WGS sequence"/>
</dbReference>
<gene>
    <name evidence="2" type="ORF">SAMN02910417_00761</name>
</gene>
<evidence type="ECO:0000259" key="1">
    <source>
        <dbReference type="Pfam" id="PF09989"/>
    </source>
</evidence>
<reference evidence="2 3" key="1">
    <citation type="submission" date="2016-10" db="EMBL/GenBank/DDBJ databases">
        <authorList>
            <person name="de Groot N.N."/>
        </authorList>
    </citation>
    <scope>NUCLEOTIDE SEQUENCE [LARGE SCALE GENOMIC DNA]</scope>
    <source>
        <strain evidence="2 3">DSM 3217</strain>
    </source>
</reference>
<accession>A0A1G6AND9</accession>
<name>A0A1G6AND9_EUBOX</name>
<sequence length="306" mass="34913">MKLGIPRALLYYRYDVLWETFFKELGIETVLSPKTDKNIMDRGAFYSIDEACLSSKLYLGHVDSLIGKCDAIFIPRIATFQNDGVLCTRFEGLYDIVCNTFREQNLRFIPLNVDEQQKISEEKGYINLGIELGFSKREAKRAYQCGLKAHLKAQKEKQLLQENALKQPDAVKILVVAHAYNLYDEYIGVPVVEKLKELGALAIFADHLDPAIARSKYTEICKDVPWIMSRELLGSIAYYHDQIDGIILMTAFPCGPDSMLNEMIIRRIKDLPILNLLQDSQDGNAGVDTRLESFVDIIRFRKGDFL</sequence>
<keyword evidence="3" id="KW-1185">Reference proteome</keyword>
<proteinExistence type="predicted"/>
<dbReference type="Pfam" id="PF09989">
    <property type="entry name" value="DUF2229"/>
    <property type="match status" value="1"/>
</dbReference>
<evidence type="ECO:0000313" key="3">
    <source>
        <dbReference type="Proteomes" id="UP000199228"/>
    </source>
</evidence>
<keyword evidence="2" id="KW-0808">Transferase</keyword>
<dbReference type="InterPro" id="IPR018709">
    <property type="entry name" value="CoA_activase_DUF2229"/>
</dbReference>
<dbReference type="EMBL" id="FMXR01000006">
    <property type="protein sequence ID" value="SDB09875.1"/>
    <property type="molecule type" value="Genomic_DNA"/>
</dbReference>
<dbReference type="RefSeq" id="WP_090172365.1">
    <property type="nucleotide sequence ID" value="NZ_FMXR01000006.1"/>
</dbReference>
<dbReference type="STRING" id="1732.SAMN02910417_00761"/>